<accession>A0A9W6MVD8</accession>
<name>A0A9W6MVD8_9HYPH</name>
<dbReference type="Proteomes" id="UP001143372">
    <property type="component" value="Unassembled WGS sequence"/>
</dbReference>
<dbReference type="GO" id="GO:0016301">
    <property type="term" value="F:kinase activity"/>
    <property type="evidence" value="ECO:0007669"/>
    <property type="project" value="UniProtKB-KW"/>
</dbReference>
<gene>
    <name evidence="2" type="ORF">GCM10008179_20020</name>
</gene>
<dbReference type="CDD" id="cd24082">
    <property type="entry name" value="ASKHA_NBD_GspK-like"/>
    <property type="match status" value="1"/>
</dbReference>
<protein>
    <submittedName>
        <fullName evidence="2">N-acetylglucosamine kinase</fullName>
    </submittedName>
</protein>
<proteinExistence type="predicted"/>
<feature type="domain" description="ATPase BadF/BadG/BcrA/BcrD type" evidence="1">
    <location>
        <begin position="8"/>
        <end position="256"/>
    </location>
</feature>
<evidence type="ECO:0000313" key="3">
    <source>
        <dbReference type="Proteomes" id="UP001143372"/>
    </source>
</evidence>
<evidence type="ECO:0000259" key="1">
    <source>
        <dbReference type="Pfam" id="PF01869"/>
    </source>
</evidence>
<dbReference type="InterPro" id="IPR052519">
    <property type="entry name" value="Euk-type_GlcNAc_Kinase"/>
</dbReference>
<evidence type="ECO:0000313" key="2">
    <source>
        <dbReference type="EMBL" id="GLK68364.1"/>
    </source>
</evidence>
<keyword evidence="2" id="KW-0808">Transferase</keyword>
<dbReference type="InterPro" id="IPR043129">
    <property type="entry name" value="ATPase_NBD"/>
</dbReference>
<dbReference type="Gene3D" id="3.30.420.40">
    <property type="match status" value="2"/>
</dbReference>
<reference evidence="2" key="2">
    <citation type="submission" date="2023-01" db="EMBL/GenBank/DDBJ databases">
        <authorList>
            <person name="Sun Q."/>
            <person name="Evtushenko L."/>
        </authorList>
    </citation>
    <scope>NUCLEOTIDE SEQUENCE</scope>
    <source>
        <strain evidence="2">VKM B-2347</strain>
    </source>
</reference>
<dbReference type="Pfam" id="PF01869">
    <property type="entry name" value="BcrAD_BadFG"/>
    <property type="match status" value="1"/>
</dbReference>
<dbReference type="RefSeq" id="WP_271168609.1">
    <property type="nucleotide sequence ID" value="NZ_BSFI01000008.1"/>
</dbReference>
<dbReference type="EMBL" id="BSFI01000008">
    <property type="protein sequence ID" value="GLK68364.1"/>
    <property type="molecule type" value="Genomic_DNA"/>
</dbReference>
<dbReference type="AlphaFoldDB" id="A0A9W6MVD8"/>
<organism evidence="2 3">
    <name type="scientific">Hansschlegelia plantiphila</name>
    <dbReference type="NCBI Taxonomy" id="374655"/>
    <lineage>
        <taxon>Bacteria</taxon>
        <taxon>Pseudomonadati</taxon>
        <taxon>Pseudomonadota</taxon>
        <taxon>Alphaproteobacteria</taxon>
        <taxon>Hyphomicrobiales</taxon>
        <taxon>Methylopilaceae</taxon>
        <taxon>Hansschlegelia</taxon>
    </lineage>
</organism>
<sequence>MNGGVLHVGVDGGGTRCRARIRDGAGRLLGEGEAGSANARRGAAAAMNAVVSASRAALAAARRPEETLSNLIAGVGLAGVSQTREMAAMRAEPHPFRSISIATDFAIACLGAHGGGDGGIVIVGTGSAAYGRANGSEWRFGGWGFEVGDDGGGAPLGREAVRSALRAADGLIPRGPLAEDVLHAIGGDQDAAVEWVGRAAPADFGRLAPLALKHAAEDPEARRLVDEAAAHVAALIHRLVACGVGRVALVGGLSAAIEPYLTDAARAPLVAAIADPMDGAIALAKQGQNL</sequence>
<reference evidence="2" key="1">
    <citation type="journal article" date="2014" name="Int. J. Syst. Evol. Microbiol.">
        <title>Complete genome sequence of Corynebacterium casei LMG S-19264T (=DSM 44701T), isolated from a smear-ripened cheese.</title>
        <authorList>
            <consortium name="US DOE Joint Genome Institute (JGI-PGF)"/>
            <person name="Walter F."/>
            <person name="Albersmeier A."/>
            <person name="Kalinowski J."/>
            <person name="Ruckert C."/>
        </authorList>
    </citation>
    <scope>NUCLEOTIDE SEQUENCE</scope>
    <source>
        <strain evidence="2">VKM B-2347</strain>
    </source>
</reference>
<dbReference type="SUPFAM" id="SSF53067">
    <property type="entry name" value="Actin-like ATPase domain"/>
    <property type="match status" value="2"/>
</dbReference>
<dbReference type="InterPro" id="IPR002731">
    <property type="entry name" value="ATPase_BadF"/>
</dbReference>
<keyword evidence="2" id="KW-0418">Kinase</keyword>
<keyword evidence="3" id="KW-1185">Reference proteome</keyword>
<dbReference type="PANTHER" id="PTHR43190:SF3">
    <property type="entry name" value="N-ACETYL-D-GLUCOSAMINE KINASE"/>
    <property type="match status" value="1"/>
</dbReference>
<comment type="caution">
    <text evidence="2">The sequence shown here is derived from an EMBL/GenBank/DDBJ whole genome shotgun (WGS) entry which is preliminary data.</text>
</comment>
<dbReference type="PANTHER" id="PTHR43190">
    <property type="entry name" value="N-ACETYL-D-GLUCOSAMINE KINASE"/>
    <property type="match status" value="1"/>
</dbReference>